<evidence type="ECO:0000256" key="10">
    <source>
        <dbReference type="SAM" id="MobiDB-lite"/>
    </source>
</evidence>
<evidence type="ECO:0000256" key="5">
    <source>
        <dbReference type="ARBA" id="ARBA00022605"/>
    </source>
</evidence>
<dbReference type="RefSeq" id="WP_054784878.1">
    <property type="nucleotide sequence ID" value="NZ_FPBD01000003.1"/>
</dbReference>
<dbReference type="NCBIfam" id="NF005694">
    <property type="entry name" value="PRK07502.1"/>
    <property type="match status" value="1"/>
</dbReference>
<dbReference type="InterPro" id="IPR008927">
    <property type="entry name" value="6-PGluconate_DH-like_C_sf"/>
</dbReference>
<dbReference type="EMBL" id="FPBD01000003">
    <property type="protein sequence ID" value="SFT75272.1"/>
    <property type="molecule type" value="Genomic_DNA"/>
</dbReference>
<dbReference type="AlphaFoldDB" id="A0A1I7AK08"/>
<evidence type="ECO:0000313" key="13">
    <source>
        <dbReference type="Proteomes" id="UP000183371"/>
    </source>
</evidence>
<evidence type="ECO:0000256" key="6">
    <source>
        <dbReference type="ARBA" id="ARBA00023002"/>
    </source>
</evidence>
<dbReference type="GO" id="GO:0008977">
    <property type="term" value="F:prephenate dehydrogenase (NAD+) activity"/>
    <property type="evidence" value="ECO:0007669"/>
    <property type="project" value="UniProtKB-EC"/>
</dbReference>
<dbReference type="FunFam" id="1.10.3660.10:FF:000003">
    <property type="entry name" value="Prephenate dehydrogenase"/>
    <property type="match status" value="1"/>
</dbReference>
<evidence type="ECO:0000256" key="4">
    <source>
        <dbReference type="ARBA" id="ARBA00022498"/>
    </source>
</evidence>
<dbReference type="Pfam" id="PF02153">
    <property type="entry name" value="PDH_N"/>
    <property type="match status" value="1"/>
</dbReference>
<keyword evidence="8" id="KW-0057">Aromatic amino acid biosynthesis</keyword>
<proteinExistence type="inferred from homology"/>
<feature type="region of interest" description="Disordered" evidence="10">
    <location>
        <begin position="292"/>
        <end position="311"/>
    </location>
</feature>
<dbReference type="PANTHER" id="PTHR21363:SF0">
    <property type="entry name" value="PREPHENATE DEHYDROGENASE [NADP(+)]"/>
    <property type="match status" value="1"/>
</dbReference>
<evidence type="ECO:0000256" key="7">
    <source>
        <dbReference type="ARBA" id="ARBA00023027"/>
    </source>
</evidence>
<organism evidence="12 13">
    <name type="scientific">Pseudovibrio denitrificans</name>
    <dbReference type="NCBI Taxonomy" id="258256"/>
    <lineage>
        <taxon>Bacteria</taxon>
        <taxon>Pseudomonadati</taxon>
        <taxon>Pseudomonadota</taxon>
        <taxon>Alphaproteobacteria</taxon>
        <taxon>Hyphomicrobiales</taxon>
        <taxon>Stappiaceae</taxon>
        <taxon>Pseudovibrio</taxon>
    </lineage>
</organism>
<gene>
    <name evidence="12" type="ORF">SAMN05444141_103142</name>
</gene>
<sequence>MSEPLFGRIALIGIGLIGSSLSHVMRREKLAGEIVVSTRSEVTLKRAEELKLGDRYYLDAAEAVKGADLVIVCVPVGACGAVAKTIAPHLADGAIVTDVGSVKASVISAMQPHLPDNVHFVPGHPIAGTEYSGPDAGFASLFENRWCILTPVPNSDQGATERLTAFWEACGSQVETMDAEHHDLVLAVVSHLPHIIAYNIVGTADDLETVTKSEVIKYSASGFRDFTRLASSDPTMWRDVCLNNKEAILEMLSRFSEDLSALQRAIRWSDGDALFKLFTRTKGIRHQLVEAGQESAAPNFGRENEQGEPAE</sequence>
<comment type="pathway">
    <text evidence="1">Amino-acid biosynthesis; L-tyrosine biosynthesis; (4-hydroxyphenyl)pyruvate from prephenate (NAD(+) route): step 1/1.</text>
</comment>
<comment type="similarity">
    <text evidence="2">Belongs to the prephenate/arogenate dehydrogenase family.</text>
</comment>
<dbReference type="InterPro" id="IPR046826">
    <property type="entry name" value="PDH_N"/>
</dbReference>
<keyword evidence="5" id="KW-0028">Amino-acid biosynthesis</keyword>
<dbReference type="Gene3D" id="1.10.3660.10">
    <property type="entry name" value="6-phosphogluconate dehydrogenase C-terminal like domain"/>
    <property type="match status" value="1"/>
</dbReference>
<dbReference type="InterPro" id="IPR036291">
    <property type="entry name" value="NAD(P)-bd_dom_sf"/>
</dbReference>
<reference evidence="13" key="1">
    <citation type="submission" date="2016-10" db="EMBL/GenBank/DDBJ databases">
        <authorList>
            <person name="Varghese N."/>
            <person name="Submissions S."/>
        </authorList>
    </citation>
    <scope>NUCLEOTIDE SEQUENCE [LARGE SCALE GENOMIC DNA]</scope>
    <source>
        <strain evidence="13">DSM 17465</strain>
    </source>
</reference>
<dbReference type="PROSITE" id="PS51176">
    <property type="entry name" value="PDH_ADH"/>
    <property type="match status" value="1"/>
</dbReference>
<dbReference type="InterPro" id="IPR050812">
    <property type="entry name" value="Preph/Arog_dehydrog"/>
</dbReference>
<evidence type="ECO:0000256" key="3">
    <source>
        <dbReference type="ARBA" id="ARBA00012068"/>
    </source>
</evidence>
<evidence type="ECO:0000256" key="9">
    <source>
        <dbReference type="ARBA" id="ARBA00049260"/>
    </source>
</evidence>
<accession>A0A1I7AK08</accession>
<dbReference type="InterPro" id="IPR003099">
    <property type="entry name" value="Prephen_DH"/>
</dbReference>
<keyword evidence="13" id="KW-1185">Reference proteome</keyword>
<dbReference type="EC" id="1.3.1.12" evidence="3"/>
<keyword evidence="4" id="KW-0827">Tyrosine biosynthesis</keyword>
<dbReference type="SUPFAM" id="SSF51735">
    <property type="entry name" value="NAD(P)-binding Rossmann-fold domains"/>
    <property type="match status" value="1"/>
</dbReference>
<evidence type="ECO:0000256" key="1">
    <source>
        <dbReference type="ARBA" id="ARBA00005067"/>
    </source>
</evidence>
<dbReference type="GO" id="GO:0006571">
    <property type="term" value="P:tyrosine biosynthetic process"/>
    <property type="evidence" value="ECO:0007669"/>
    <property type="project" value="UniProtKB-KW"/>
</dbReference>
<dbReference type="GO" id="GO:0004665">
    <property type="term" value="F:prephenate dehydrogenase (NADP+) activity"/>
    <property type="evidence" value="ECO:0007669"/>
    <property type="project" value="InterPro"/>
</dbReference>
<feature type="domain" description="Prephenate/arogenate dehydrogenase" evidence="11">
    <location>
        <begin position="7"/>
        <end position="296"/>
    </location>
</feature>
<dbReference type="Pfam" id="PF20463">
    <property type="entry name" value="PDH_C"/>
    <property type="match status" value="1"/>
</dbReference>
<dbReference type="Gene3D" id="3.40.50.720">
    <property type="entry name" value="NAD(P)-binding Rossmann-like Domain"/>
    <property type="match status" value="1"/>
</dbReference>
<keyword evidence="6" id="KW-0560">Oxidoreductase</keyword>
<name>A0A1I7AK08_9HYPH</name>
<comment type="catalytic activity">
    <reaction evidence="9">
        <text>prephenate + NAD(+) = 3-(4-hydroxyphenyl)pyruvate + CO2 + NADH</text>
        <dbReference type="Rhea" id="RHEA:13869"/>
        <dbReference type="ChEBI" id="CHEBI:16526"/>
        <dbReference type="ChEBI" id="CHEBI:29934"/>
        <dbReference type="ChEBI" id="CHEBI:36242"/>
        <dbReference type="ChEBI" id="CHEBI:57540"/>
        <dbReference type="ChEBI" id="CHEBI:57945"/>
        <dbReference type="EC" id="1.3.1.12"/>
    </reaction>
</comment>
<dbReference type="Proteomes" id="UP000183371">
    <property type="component" value="Unassembled WGS sequence"/>
</dbReference>
<keyword evidence="7" id="KW-0520">NAD</keyword>
<protein>
    <recommendedName>
        <fullName evidence="3">prephenate dehydrogenase</fullName>
        <ecNumber evidence="3">1.3.1.12</ecNumber>
    </recommendedName>
</protein>
<evidence type="ECO:0000313" key="12">
    <source>
        <dbReference type="EMBL" id="SFT75272.1"/>
    </source>
</evidence>
<dbReference type="GO" id="GO:0070403">
    <property type="term" value="F:NAD+ binding"/>
    <property type="evidence" value="ECO:0007669"/>
    <property type="project" value="InterPro"/>
</dbReference>
<dbReference type="FunFam" id="3.40.50.720:FF:000208">
    <property type="entry name" value="Prephenate dehydrogenase"/>
    <property type="match status" value="1"/>
</dbReference>
<dbReference type="SUPFAM" id="SSF48179">
    <property type="entry name" value="6-phosphogluconate dehydrogenase C-terminal domain-like"/>
    <property type="match status" value="1"/>
</dbReference>
<evidence type="ECO:0000256" key="8">
    <source>
        <dbReference type="ARBA" id="ARBA00023141"/>
    </source>
</evidence>
<evidence type="ECO:0000256" key="2">
    <source>
        <dbReference type="ARBA" id="ARBA00007964"/>
    </source>
</evidence>
<evidence type="ECO:0000259" key="11">
    <source>
        <dbReference type="PROSITE" id="PS51176"/>
    </source>
</evidence>
<dbReference type="InterPro" id="IPR046825">
    <property type="entry name" value="PDH_C"/>
</dbReference>
<dbReference type="PANTHER" id="PTHR21363">
    <property type="entry name" value="PREPHENATE DEHYDROGENASE"/>
    <property type="match status" value="1"/>
</dbReference>